<dbReference type="OrthoDB" id="277191at2759"/>
<dbReference type="InterPro" id="IPR007863">
    <property type="entry name" value="Peptidase_M16_C"/>
</dbReference>
<proteinExistence type="inferred from homology"/>
<dbReference type="SUPFAM" id="SSF63411">
    <property type="entry name" value="LuxS/MPP-like metallohydrolase"/>
    <property type="match status" value="2"/>
</dbReference>
<dbReference type="Gene3D" id="3.30.830.10">
    <property type="entry name" value="Metalloenzyme, LuxS/M16 peptidase-like"/>
    <property type="match status" value="2"/>
</dbReference>
<feature type="domain" description="Peptidase M16 C-terminal" evidence="4">
    <location>
        <begin position="282"/>
        <end position="482"/>
    </location>
</feature>
<evidence type="ECO:0000313" key="6">
    <source>
        <dbReference type="Proteomes" id="UP000478052"/>
    </source>
</evidence>
<evidence type="ECO:0000259" key="3">
    <source>
        <dbReference type="Pfam" id="PF00675"/>
    </source>
</evidence>
<evidence type="ECO:0000256" key="2">
    <source>
        <dbReference type="ARBA" id="ARBA00007261"/>
    </source>
</evidence>
<keyword evidence="6" id="KW-1185">Reference proteome</keyword>
<dbReference type="Proteomes" id="UP000478052">
    <property type="component" value="Unassembled WGS sequence"/>
</dbReference>
<evidence type="ECO:0000313" key="5">
    <source>
        <dbReference type="EMBL" id="KAF0763677.1"/>
    </source>
</evidence>
<evidence type="ECO:0000259" key="4">
    <source>
        <dbReference type="Pfam" id="PF05193"/>
    </source>
</evidence>
<reference evidence="5 6" key="1">
    <citation type="submission" date="2019-08" db="EMBL/GenBank/DDBJ databases">
        <title>Whole genome of Aphis craccivora.</title>
        <authorList>
            <person name="Voronova N.V."/>
            <person name="Shulinski R.S."/>
            <person name="Bandarenka Y.V."/>
            <person name="Zhorov D.G."/>
            <person name="Warner D."/>
        </authorList>
    </citation>
    <scope>NUCLEOTIDE SEQUENCE [LARGE SCALE GENOMIC DNA]</scope>
    <source>
        <strain evidence="5">180601</strain>
        <tissue evidence="5">Whole Body</tissue>
    </source>
</reference>
<gene>
    <name evidence="5" type="ORF">FWK35_00006504</name>
</gene>
<dbReference type="InterPro" id="IPR011765">
    <property type="entry name" value="Pept_M16_N"/>
</dbReference>
<comment type="caution">
    <text evidence="5">The sequence shown here is derived from an EMBL/GenBank/DDBJ whole genome shotgun (WGS) entry which is preliminary data.</text>
</comment>
<accession>A0A6G0Z065</accession>
<dbReference type="GO" id="GO:0006627">
    <property type="term" value="P:protein processing involved in protein targeting to mitochondrion"/>
    <property type="evidence" value="ECO:0007669"/>
    <property type="project" value="TreeGrafter"/>
</dbReference>
<protein>
    <submittedName>
        <fullName evidence="5">Mitochondrial-processing peptidase subunit alpha</fullName>
    </submittedName>
</protein>
<dbReference type="AlphaFoldDB" id="A0A6G0Z065"/>
<comment type="function">
    <text evidence="1">Substrate recognition and binding subunit of the essential mitochondrial processing protease (MPP), which cleaves the mitochondrial sequence off newly imported precursors proteins.</text>
</comment>
<feature type="domain" description="Peptidase M16 N-terminal" evidence="3">
    <location>
        <begin position="126"/>
        <end position="275"/>
    </location>
</feature>
<dbReference type="GO" id="GO:0005739">
    <property type="term" value="C:mitochondrion"/>
    <property type="evidence" value="ECO:0007669"/>
    <property type="project" value="TreeGrafter"/>
</dbReference>
<dbReference type="Pfam" id="PF00675">
    <property type="entry name" value="Peptidase_M16"/>
    <property type="match status" value="1"/>
</dbReference>
<dbReference type="EMBL" id="VUJU01001824">
    <property type="protein sequence ID" value="KAF0763677.1"/>
    <property type="molecule type" value="Genomic_DNA"/>
</dbReference>
<dbReference type="InterPro" id="IPR050361">
    <property type="entry name" value="MPP/UQCRC_Complex"/>
</dbReference>
<dbReference type="InterPro" id="IPR011249">
    <property type="entry name" value="Metalloenz_LuxS/M16"/>
</dbReference>
<organism evidence="5 6">
    <name type="scientific">Aphis craccivora</name>
    <name type="common">Cowpea aphid</name>
    <dbReference type="NCBI Taxonomy" id="307492"/>
    <lineage>
        <taxon>Eukaryota</taxon>
        <taxon>Metazoa</taxon>
        <taxon>Ecdysozoa</taxon>
        <taxon>Arthropoda</taxon>
        <taxon>Hexapoda</taxon>
        <taxon>Insecta</taxon>
        <taxon>Pterygota</taxon>
        <taxon>Neoptera</taxon>
        <taxon>Paraneoptera</taxon>
        <taxon>Hemiptera</taxon>
        <taxon>Sternorrhyncha</taxon>
        <taxon>Aphidomorpha</taxon>
        <taxon>Aphidoidea</taxon>
        <taxon>Aphididae</taxon>
        <taxon>Aphidini</taxon>
        <taxon>Aphis</taxon>
        <taxon>Aphis</taxon>
    </lineage>
</organism>
<sequence>MLLSMAKAKLERITLKRPNLNLNSEVLNKDYCSFTLYVKMATAYCKTPVVMKSRLSSVSCLKYFSRKKSLKELNTSCTFSTKIDNICSFNQPPLTETLPNLPNVIYSKHKLDNIKTNITQLPCGIRVASEVAYGEFCTVGVAINSGCRYEVAYPSGVNHFLEKLAFNTTSNFPGDNEVLDEIEKYNGLCDAQCSRDVVLYAASANRKYVDNIIKVLADVVLRPRITEDEVMAASKAILFEHDTLMIRPEQDQLLENLVHMAAFQQNTLGLSKLCPIENVSQINRKVLLTYLKNHYVPERIVVGGVGVDHQQLVDSVQKYFVDEKPIWDSEKLDKISIDTSIPQYTGGIIKEECEIPGFPGPSGLAVLSHVMIGLESVPLVSTNDFVPSCVLNLMMGGGGSFSAGGPGKGMYTRLYRNVLNRYGWLYSATAYNHSYTDSGLFCIHASAEPQYVRDMVKVIVYEIANMASNIQREELARAKKQLQSLLLMNLEARPIVFEDMVRQILACGYRKRPEELLQEIENVTEDDIVRVVKTMLDTPLTVVARGDISKLPLMEEMQELISTKPKGKIFGRF</sequence>
<dbReference type="Pfam" id="PF05193">
    <property type="entry name" value="Peptidase_M16_C"/>
    <property type="match status" value="1"/>
</dbReference>
<dbReference type="GO" id="GO:0046872">
    <property type="term" value="F:metal ion binding"/>
    <property type="evidence" value="ECO:0007669"/>
    <property type="project" value="InterPro"/>
</dbReference>
<dbReference type="PANTHER" id="PTHR11851">
    <property type="entry name" value="METALLOPROTEASE"/>
    <property type="match status" value="1"/>
</dbReference>
<comment type="similarity">
    <text evidence="2">Belongs to the peptidase M16 family.</text>
</comment>
<name>A0A6G0Z065_APHCR</name>
<dbReference type="PANTHER" id="PTHR11851:SF49">
    <property type="entry name" value="MITOCHONDRIAL-PROCESSING PEPTIDASE SUBUNIT ALPHA"/>
    <property type="match status" value="1"/>
</dbReference>
<evidence type="ECO:0000256" key="1">
    <source>
        <dbReference type="ARBA" id="ARBA00002123"/>
    </source>
</evidence>